<dbReference type="InterPro" id="IPR020084">
    <property type="entry name" value="NUDIX_hydrolase_CS"/>
</dbReference>
<sequence length="152" mass="15867">MSGREFPTYAIAGVSALVIRNGRILLVKRGGQPGAGLWALPGGAVEAGESVAEAATRELLEETGLSAPVLGVAGVADIIVREGGGVRFHYVLVAVAFDSSGLSGELRPGGDAVDIGWFEMREVVGRSDVARSTKMIVENVMRNGLRYVPIFG</sequence>
<keyword evidence="4" id="KW-1185">Reference proteome</keyword>
<dbReference type="GO" id="GO:0016787">
    <property type="term" value="F:hydrolase activity"/>
    <property type="evidence" value="ECO:0007669"/>
    <property type="project" value="UniProtKB-KW"/>
</dbReference>
<dbReference type="PANTHER" id="PTHR43736:SF1">
    <property type="entry name" value="DIHYDRONEOPTERIN TRIPHOSPHATE DIPHOSPHATASE"/>
    <property type="match status" value="1"/>
</dbReference>
<dbReference type="InParanoid" id="A0A7L9FHD1"/>
<dbReference type="Proteomes" id="UP000594121">
    <property type="component" value="Chromosome"/>
</dbReference>
<evidence type="ECO:0000313" key="3">
    <source>
        <dbReference type="EMBL" id="QOJ78752.1"/>
    </source>
</evidence>
<dbReference type="KEGG" id="thel:IG193_08390"/>
<dbReference type="EMBL" id="CP062310">
    <property type="protein sequence ID" value="QOJ78752.1"/>
    <property type="molecule type" value="Genomic_DNA"/>
</dbReference>
<dbReference type="SUPFAM" id="SSF55811">
    <property type="entry name" value="Nudix"/>
    <property type="match status" value="1"/>
</dbReference>
<dbReference type="InterPro" id="IPR020476">
    <property type="entry name" value="Nudix_hydrolase"/>
</dbReference>
<dbReference type="Gene3D" id="3.90.79.10">
    <property type="entry name" value="Nucleoside Triphosphate Pyrophosphohydrolase"/>
    <property type="match status" value="1"/>
</dbReference>
<dbReference type="PROSITE" id="PS00893">
    <property type="entry name" value="NUDIX_BOX"/>
    <property type="match status" value="1"/>
</dbReference>
<protein>
    <submittedName>
        <fullName evidence="3">NUDIX hydrolase</fullName>
    </submittedName>
</protein>
<evidence type="ECO:0000259" key="2">
    <source>
        <dbReference type="PROSITE" id="PS51462"/>
    </source>
</evidence>
<keyword evidence="1 3" id="KW-0378">Hydrolase</keyword>
<dbReference type="GeneID" id="59149908"/>
<dbReference type="InterPro" id="IPR015797">
    <property type="entry name" value="NUDIX_hydrolase-like_dom_sf"/>
</dbReference>
<dbReference type="AlphaFoldDB" id="A0A7L9FHD1"/>
<feature type="domain" description="Nudix hydrolase" evidence="2">
    <location>
        <begin position="9"/>
        <end position="142"/>
    </location>
</feature>
<dbReference type="PANTHER" id="PTHR43736">
    <property type="entry name" value="ADP-RIBOSE PYROPHOSPHATASE"/>
    <property type="match status" value="1"/>
</dbReference>
<dbReference type="Pfam" id="PF00293">
    <property type="entry name" value="NUDIX"/>
    <property type="match status" value="1"/>
</dbReference>
<name>A0A7L9FHD1_9CREN</name>
<evidence type="ECO:0000313" key="4">
    <source>
        <dbReference type="Proteomes" id="UP000594121"/>
    </source>
</evidence>
<organism evidence="3 4">
    <name type="scientific">Infirmifilum lucidum</name>
    <dbReference type="NCBI Taxonomy" id="2776706"/>
    <lineage>
        <taxon>Archaea</taxon>
        <taxon>Thermoproteota</taxon>
        <taxon>Thermoprotei</taxon>
        <taxon>Thermofilales</taxon>
        <taxon>Thermofilaceae</taxon>
        <taxon>Infirmifilum</taxon>
    </lineage>
</organism>
<dbReference type="InterPro" id="IPR000086">
    <property type="entry name" value="NUDIX_hydrolase_dom"/>
</dbReference>
<dbReference type="PRINTS" id="PR00502">
    <property type="entry name" value="NUDIXFAMILY"/>
</dbReference>
<reference evidence="3 4" key="1">
    <citation type="submission" date="2020-10" db="EMBL/GenBank/DDBJ databases">
        <title>Thermofilum lucidum 3507LT sp. nov. a novel member of Thermofilaceae family isolated from Chile hot spring, and proposal of description order Thermofilales.</title>
        <authorList>
            <person name="Zayulina K.S."/>
            <person name="Elcheninov A.G."/>
            <person name="Toshchakov S.V."/>
            <person name="Kublanov I.V."/>
        </authorList>
    </citation>
    <scope>NUCLEOTIDE SEQUENCE [LARGE SCALE GENOMIC DNA]</scope>
    <source>
        <strain evidence="3 4">3507LT</strain>
    </source>
</reference>
<proteinExistence type="predicted"/>
<dbReference type="CDD" id="cd04673">
    <property type="entry name" value="NUDIX_ADPRase"/>
    <property type="match status" value="1"/>
</dbReference>
<evidence type="ECO:0000256" key="1">
    <source>
        <dbReference type="ARBA" id="ARBA00022801"/>
    </source>
</evidence>
<dbReference type="PROSITE" id="PS51462">
    <property type="entry name" value="NUDIX"/>
    <property type="match status" value="1"/>
</dbReference>
<gene>
    <name evidence="3" type="ORF">IG193_08390</name>
</gene>
<dbReference type="RefSeq" id="WP_192818724.1">
    <property type="nucleotide sequence ID" value="NZ_CP062310.1"/>
</dbReference>
<accession>A0A7L9FHD1</accession>